<organism evidence="3 4">
    <name type="scientific">Cylicocyclus nassatus</name>
    <name type="common">Nematode worm</name>
    <dbReference type="NCBI Taxonomy" id="53992"/>
    <lineage>
        <taxon>Eukaryota</taxon>
        <taxon>Metazoa</taxon>
        <taxon>Ecdysozoa</taxon>
        <taxon>Nematoda</taxon>
        <taxon>Chromadorea</taxon>
        <taxon>Rhabditida</taxon>
        <taxon>Rhabditina</taxon>
        <taxon>Rhabditomorpha</taxon>
        <taxon>Strongyloidea</taxon>
        <taxon>Strongylidae</taxon>
        <taxon>Cylicocyclus</taxon>
    </lineage>
</organism>
<dbReference type="AlphaFoldDB" id="A0AA36H7T5"/>
<keyword evidence="2" id="KW-0472">Membrane</keyword>
<accession>A0AA36H7T5</accession>
<reference evidence="3" key="1">
    <citation type="submission" date="2023-07" db="EMBL/GenBank/DDBJ databases">
        <authorList>
            <consortium name="CYATHOMIX"/>
        </authorList>
    </citation>
    <scope>NUCLEOTIDE SEQUENCE</scope>
    <source>
        <strain evidence="3">N/A</strain>
    </source>
</reference>
<gene>
    <name evidence="3" type="ORF">CYNAS_LOCUS17106</name>
</gene>
<keyword evidence="2" id="KW-1133">Transmembrane helix</keyword>
<dbReference type="Proteomes" id="UP001176961">
    <property type="component" value="Unassembled WGS sequence"/>
</dbReference>
<keyword evidence="4" id="KW-1185">Reference proteome</keyword>
<dbReference type="EMBL" id="CATQJL010000316">
    <property type="protein sequence ID" value="CAJ0605123.1"/>
    <property type="molecule type" value="Genomic_DNA"/>
</dbReference>
<proteinExistence type="predicted"/>
<comment type="caution">
    <text evidence="3">The sequence shown here is derived from an EMBL/GenBank/DDBJ whole genome shotgun (WGS) entry which is preliminary data.</text>
</comment>
<feature type="region of interest" description="Disordered" evidence="1">
    <location>
        <begin position="292"/>
        <end position="313"/>
    </location>
</feature>
<feature type="compositionally biased region" description="Low complexity" evidence="1">
    <location>
        <begin position="302"/>
        <end position="313"/>
    </location>
</feature>
<evidence type="ECO:0000313" key="4">
    <source>
        <dbReference type="Proteomes" id="UP001176961"/>
    </source>
</evidence>
<protein>
    <submittedName>
        <fullName evidence="3">Uncharacterized protein</fullName>
    </submittedName>
</protein>
<keyword evidence="2" id="KW-0812">Transmembrane</keyword>
<name>A0AA36H7T5_CYLNA</name>
<evidence type="ECO:0000256" key="1">
    <source>
        <dbReference type="SAM" id="MobiDB-lite"/>
    </source>
</evidence>
<evidence type="ECO:0000313" key="3">
    <source>
        <dbReference type="EMBL" id="CAJ0605123.1"/>
    </source>
</evidence>
<sequence>MYRNVGQGWLGSRETFNGLSQPTFNQLRDIERTDSEEINSPRRFIGILRRFKLPWTGLFLFVVIFGSALSVILTVALTSKQPKKGNDEIRVMHFSMYMGDMDDGEVKAPLSPRLHLLSRANGDEKCSLKKNNENTEKAISEIAKSKPAQQYNFILYGDNVEEIGPLKALEARNTVKSLRPKPQNKEGFNQAGAVTRFLNKTKDRKKDILVHYVPCNFTYNADDPEMEVLAKMITSETGLSKKFSLVSNTKNSTDIRDAFVDAFKAFNISGEEVLKKMEDVFIGSDKDIAEEIKEKGEKEDTTTSAPTTTQRTRKTVATTIADTTVSTESAETDDVNHTATMQSLLIHVECMPVFVLRLPPERCRNHIAEHSPLLALTRMDSAQNL</sequence>
<feature type="compositionally biased region" description="Basic and acidic residues" evidence="1">
    <location>
        <begin position="292"/>
        <end position="301"/>
    </location>
</feature>
<feature type="transmembrane region" description="Helical" evidence="2">
    <location>
        <begin position="53"/>
        <end position="77"/>
    </location>
</feature>
<evidence type="ECO:0000256" key="2">
    <source>
        <dbReference type="SAM" id="Phobius"/>
    </source>
</evidence>